<reference evidence="1 2" key="1">
    <citation type="submission" date="2022-06" db="EMBL/GenBank/DDBJ databases">
        <title>Genomic Encyclopedia of Type Strains, Phase I: the one thousand microbial genomes (KMG-I) project.</title>
        <authorList>
            <person name="Kyrpides N."/>
        </authorList>
    </citation>
    <scope>NUCLEOTIDE SEQUENCE [LARGE SCALE GENOMIC DNA]</scope>
    <source>
        <strain evidence="1 2">DSM 43889</strain>
    </source>
</reference>
<dbReference type="InterPro" id="IPR006311">
    <property type="entry name" value="TAT_signal"/>
</dbReference>
<gene>
    <name evidence="1" type="ORF">G443_001608</name>
</gene>
<dbReference type="Proteomes" id="UP000791080">
    <property type="component" value="Unassembled WGS sequence"/>
</dbReference>
<accession>A0ABT1JFX6</accession>
<evidence type="ECO:0000313" key="1">
    <source>
        <dbReference type="EMBL" id="MCP2331338.1"/>
    </source>
</evidence>
<sequence>MSDTRRAALFALGGVLLLVAVALLWYPPAAAGVLLAMAAGYGLISCANDPARADARLWTHDGH</sequence>
<organism evidence="1 2">
    <name type="scientific">Actinoalloteichus caeruleus DSM 43889</name>
    <dbReference type="NCBI Taxonomy" id="1120930"/>
    <lineage>
        <taxon>Bacteria</taxon>
        <taxon>Bacillati</taxon>
        <taxon>Actinomycetota</taxon>
        <taxon>Actinomycetes</taxon>
        <taxon>Pseudonocardiales</taxon>
        <taxon>Pseudonocardiaceae</taxon>
        <taxon>Actinoalloteichus</taxon>
        <taxon>Actinoalloteichus cyanogriseus</taxon>
    </lineage>
</organism>
<keyword evidence="2" id="KW-1185">Reference proteome</keyword>
<evidence type="ECO:0000313" key="2">
    <source>
        <dbReference type="Proteomes" id="UP000791080"/>
    </source>
</evidence>
<protein>
    <submittedName>
        <fullName evidence="1">Uncharacterized protein</fullName>
    </submittedName>
</protein>
<dbReference type="PROSITE" id="PS51318">
    <property type="entry name" value="TAT"/>
    <property type="match status" value="1"/>
</dbReference>
<dbReference type="RefSeq" id="WP_026420738.1">
    <property type="nucleotide sequence ID" value="NZ_AUBJ02000001.1"/>
</dbReference>
<name>A0ABT1JFX6_ACTCY</name>
<dbReference type="EMBL" id="AUBJ02000001">
    <property type="protein sequence ID" value="MCP2331338.1"/>
    <property type="molecule type" value="Genomic_DNA"/>
</dbReference>
<proteinExistence type="predicted"/>
<comment type="caution">
    <text evidence="1">The sequence shown here is derived from an EMBL/GenBank/DDBJ whole genome shotgun (WGS) entry which is preliminary data.</text>
</comment>